<dbReference type="Proteomes" id="UP000031488">
    <property type="component" value="Unassembled WGS sequence"/>
</dbReference>
<evidence type="ECO:0000313" key="1">
    <source>
        <dbReference type="EMBL" id="KHS52559.1"/>
    </source>
</evidence>
<dbReference type="OrthoDB" id="9917083at2"/>
<reference evidence="1 2" key="1">
    <citation type="submission" date="2014-11" db="EMBL/GenBank/DDBJ databases">
        <title>Draft Genome Sequence of Brevibacterium linens AE038-8.</title>
        <authorList>
            <person name="Maizel D."/>
            <person name="Utturkar S.M."/>
            <person name="Brown S.D."/>
            <person name="Ferrero M."/>
            <person name="Rosen B.P."/>
        </authorList>
    </citation>
    <scope>NUCLEOTIDE SEQUENCE [LARGE SCALE GENOMIC DNA]</scope>
    <source>
        <strain evidence="1 2">AE038-8</strain>
    </source>
</reference>
<name>A0A0B9A1N9_BRELN</name>
<gene>
    <name evidence="1" type="ORF">AE0388_1542</name>
</gene>
<keyword evidence="2" id="KW-1185">Reference proteome</keyword>
<sequence length="86" mass="9681">MTDKPWLPIDTMPLSTVGTNVDVREDERAHTGVKVTGIRYEREVVEEQMMFGEAPSIAIGRIADFTITHTTGTIRTTLKAEWRPHA</sequence>
<proteinExistence type="predicted"/>
<dbReference type="RefSeq" id="WP_039208837.1">
    <property type="nucleotide sequence ID" value="NZ_JTJZ01000018.1"/>
</dbReference>
<accession>A0A0B9A1N9</accession>
<dbReference type="AlphaFoldDB" id="A0A0B9A1N9"/>
<protein>
    <submittedName>
        <fullName evidence="1">Uncharacterized protein</fullName>
    </submittedName>
</protein>
<evidence type="ECO:0000313" key="2">
    <source>
        <dbReference type="Proteomes" id="UP000031488"/>
    </source>
</evidence>
<organism evidence="1 2">
    <name type="scientific">Brevibacterium linens</name>
    <dbReference type="NCBI Taxonomy" id="1703"/>
    <lineage>
        <taxon>Bacteria</taxon>
        <taxon>Bacillati</taxon>
        <taxon>Actinomycetota</taxon>
        <taxon>Actinomycetes</taxon>
        <taxon>Micrococcales</taxon>
        <taxon>Brevibacteriaceae</taxon>
        <taxon>Brevibacterium</taxon>
    </lineage>
</organism>
<dbReference type="EMBL" id="JTJZ01000018">
    <property type="protein sequence ID" value="KHS52559.1"/>
    <property type="molecule type" value="Genomic_DNA"/>
</dbReference>
<dbReference type="PATRIC" id="fig|1703.6.peg.1434"/>
<comment type="caution">
    <text evidence="1">The sequence shown here is derived from an EMBL/GenBank/DDBJ whole genome shotgun (WGS) entry which is preliminary data.</text>
</comment>